<name>A0ABQ3L7P6_9SPHN</name>
<reference evidence="3" key="1">
    <citation type="journal article" date="2019" name="Int. J. Syst. Evol. Microbiol.">
        <title>The Global Catalogue of Microorganisms (GCM) 10K type strain sequencing project: providing services to taxonomists for standard genome sequencing and annotation.</title>
        <authorList>
            <consortium name="The Broad Institute Genomics Platform"/>
            <consortium name="The Broad Institute Genome Sequencing Center for Infectious Disease"/>
            <person name="Wu L."/>
            <person name="Ma J."/>
        </authorList>
    </citation>
    <scope>NUCLEOTIDE SEQUENCE [LARGE SCALE GENOMIC DNA]</scope>
    <source>
        <strain evidence="3">CGMCC 1.8957</strain>
    </source>
</reference>
<evidence type="ECO:0000313" key="3">
    <source>
        <dbReference type="Proteomes" id="UP000652430"/>
    </source>
</evidence>
<dbReference type="EMBL" id="BNAQ01000001">
    <property type="protein sequence ID" value="GHH07960.1"/>
    <property type="molecule type" value="Genomic_DNA"/>
</dbReference>
<comment type="caution">
    <text evidence="2">The sequence shown here is derived from an EMBL/GenBank/DDBJ whole genome shotgun (WGS) entry which is preliminary data.</text>
</comment>
<protein>
    <recommendedName>
        <fullName evidence="4">DUF3034 family protein</fullName>
    </recommendedName>
</protein>
<keyword evidence="1" id="KW-0732">Signal</keyword>
<gene>
    <name evidence="2" type="ORF">GCM10008023_02610</name>
</gene>
<feature type="chain" id="PRO_5046145209" description="DUF3034 family protein" evidence="1">
    <location>
        <begin position="24"/>
        <end position="292"/>
    </location>
</feature>
<sequence>MFRHFQALVVCALALLCASPAFAGELRQGGKLMLTSGVSTVEGSAGGGLATWALIAGNETDAGIGGSAHATIVALPDFDLKSVGGAIGLHNRVEFSYAHQSFDTRRAGATLGLGRNFTFGQDVFGAKLRVIGDAVYDQDRVLPQISIGVQYHRATKSAIIAAVGGKHAQGTDFLLSASKVVLARSLVLGATVRFTKANQFGLLGFGGDRSDAYHAEFEGSAGLLVSRRLLLGAEIRTKPDNLGFARERKAVDAFAAWQFERHLTVTAAYADLGSIATFKRQRGAFLSLQASF</sequence>
<dbReference type="RefSeq" id="WP_189674792.1">
    <property type="nucleotide sequence ID" value="NZ_BNAQ01000001.1"/>
</dbReference>
<keyword evidence="3" id="KW-1185">Reference proteome</keyword>
<proteinExistence type="predicted"/>
<evidence type="ECO:0000256" key="1">
    <source>
        <dbReference type="SAM" id="SignalP"/>
    </source>
</evidence>
<dbReference type="InterPro" id="IPR021393">
    <property type="entry name" value="DUF3034"/>
</dbReference>
<dbReference type="Proteomes" id="UP000652430">
    <property type="component" value="Unassembled WGS sequence"/>
</dbReference>
<organism evidence="2 3">
    <name type="scientific">Sphingomonas glacialis</name>
    <dbReference type="NCBI Taxonomy" id="658225"/>
    <lineage>
        <taxon>Bacteria</taxon>
        <taxon>Pseudomonadati</taxon>
        <taxon>Pseudomonadota</taxon>
        <taxon>Alphaproteobacteria</taxon>
        <taxon>Sphingomonadales</taxon>
        <taxon>Sphingomonadaceae</taxon>
        <taxon>Sphingomonas</taxon>
    </lineage>
</organism>
<evidence type="ECO:0008006" key="4">
    <source>
        <dbReference type="Google" id="ProtNLM"/>
    </source>
</evidence>
<dbReference type="Pfam" id="PF11231">
    <property type="entry name" value="DUF3034"/>
    <property type="match status" value="1"/>
</dbReference>
<feature type="signal peptide" evidence="1">
    <location>
        <begin position="1"/>
        <end position="23"/>
    </location>
</feature>
<accession>A0ABQ3L7P6</accession>
<evidence type="ECO:0000313" key="2">
    <source>
        <dbReference type="EMBL" id="GHH07960.1"/>
    </source>
</evidence>